<sequence>NVFIGPGAVLTNDRYPRSTDPSGRLKSANDWNAEGVTVGTGASIGACAVVLAGVTVGEWATVGAGAVVVRDVPDYGLVVGNPARQIGWVGRSGNRLTESAGGWICRETGQQYEVEGSRLVYVSS</sequence>
<dbReference type="PROSITE" id="PS00101">
    <property type="entry name" value="HEXAPEP_TRANSFERASES"/>
    <property type="match status" value="1"/>
</dbReference>
<dbReference type="InterPro" id="IPR011004">
    <property type="entry name" value="Trimer_LpxA-like_sf"/>
</dbReference>
<feature type="non-terminal residue" evidence="2">
    <location>
        <position position="1"/>
    </location>
</feature>
<dbReference type="InterPro" id="IPR050179">
    <property type="entry name" value="Trans_hexapeptide_repeat"/>
</dbReference>
<evidence type="ECO:0000256" key="1">
    <source>
        <dbReference type="ARBA" id="ARBA00022679"/>
    </source>
</evidence>
<organism evidence="2">
    <name type="scientific">marine metagenome</name>
    <dbReference type="NCBI Taxonomy" id="408172"/>
    <lineage>
        <taxon>unclassified sequences</taxon>
        <taxon>metagenomes</taxon>
        <taxon>ecological metagenomes</taxon>
    </lineage>
</organism>
<dbReference type="InterPro" id="IPR018357">
    <property type="entry name" value="Hexapep_transf_CS"/>
</dbReference>
<dbReference type="SUPFAM" id="SSF51161">
    <property type="entry name" value="Trimeric LpxA-like enzymes"/>
    <property type="match status" value="1"/>
</dbReference>
<reference evidence="2" key="1">
    <citation type="submission" date="2018-05" db="EMBL/GenBank/DDBJ databases">
        <authorList>
            <person name="Lanie J.A."/>
            <person name="Ng W.-L."/>
            <person name="Kazmierczak K.M."/>
            <person name="Andrzejewski T.M."/>
            <person name="Davidsen T.M."/>
            <person name="Wayne K.J."/>
            <person name="Tettelin H."/>
            <person name="Glass J.I."/>
            <person name="Rusch D."/>
            <person name="Podicherti R."/>
            <person name="Tsui H.-C.T."/>
            <person name="Winkler M.E."/>
        </authorList>
    </citation>
    <scope>NUCLEOTIDE SEQUENCE</scope>
</reference>
<dbReference type="PANTHER" id="PTHR43300:SF4">
    <property type="entry name" value="ACYL-[ACYL-CARRIER-PROTEIN]--UDP-N-ACETYLGLUCOSAMINE O-ACYLTRANSFERASE"/>
    <property type="match status" value="1"/>
</dbReference>
<proteinExistence type="predicted"/>
<evidence type="ECO:0008006" key="3">
    <source>
        <dbReference type="Google" id="ProtNLM"/>
    </source>
</evidence>
<gene>
    <name evidence="2" type="ORF">METZ01_LOCUS234896</name>
</gene>
<dbReference type="AlphaFoldDB" id="A0A382H4E7"/>
<protein>
    <recommendedName>
        <fullName evidence="3">N-acetyltransferase</fullName>
    </recommendedName>
</protein>
<accession>A0A382H4E7</accession>
<dbReference type="EMBL" id="UINC01059060">
    <property type="protein sequence ID" value="SVB82042.1"/>
    <property type="molecule type" value="Genomic_DNA"/>
</dbReference>
<dbReference type="Gene3D" id="2.160.10.10">
    <property type="entry name" value="Hexapeptide repeat proteins"/>
    <property type="match status" value="1"/>
</dbReference>
<name>A0A382H4E7_9ZZZZ</name>
<dbReference type="CDD" id="cd03358">
    <property type="entry name" value="LbH_WxcM_N_like"/>
    <property type="match status" value="1"/>
</dbReference>
<dbReference type="GO" id="GO:0016740">
    <property type="term" value="F:transferase activity"/>
    <property type="evidence" value="ECO:0007669"/>
    <property type="project" value="UniProtKB-KW"/>
</dbReference>
<keyword evidence="1" id="KW-0808">Transferase</keyword>
<dbReference type="PANTHER" id="PTHR43300">
    <property type="entry name" value="ACETYLTRANSFERASE"/>
    <property type="match status" value="1"/>
</dbReference>
<evidence type="ECO:0000313" key="2">
    <source>
        <dbReference type="EMBL" id="SVB82042.1"/>
    </source>
</evidence>